<evidence type="ECO:0000256" key="1">
    <source>
        <dbReference type="SAM" id="Phobius"/>
    </source>
</evidence>
<feature type="transmembrane region" description="Helical" evidence="1">
    <location>
        <begin position="228"/>
        <end position="248"/>
    </location>
</feature>
<evidence type="ECO:0000313" key="2">
    <source>
        <dbReference type="EMBL" id="MFC6021420.1"/>
    </source>
</evidence>
<keyword evidence="1" id="KW-0812">Transmembrane</keyword>
<dbReference type="Proteomes" id="UP001596203">
    <property type="component" value="Unassembled WGS sequence"/>
</dbReference>
<feature type="transmembrane region" description="Helical" evidence="1">
    <location>
        <begin position="37"/>
        <end position="57"/>
    </location>
</feature>
<comment type="caution">
    <text evidence="2">The sequence shown here is derived from an EMBL/GenBank/DDBJ whole genome shotgun (WGS) entry which is preliminary data.</text>
</comment>
<gene>
    <name evidence="2" type="ORF">ACFP2T_35285</name>
</gene>
<dbReference type="RefSeq" id="WP_377429565.1">
    <property type="nucleotide sequence ID" value="NZ_JBHSPR010000042.1"/>
</dbReference>
<organism evidence="2 3">
    <name type="scientific">Plantactinospora solaniradicis</name>
    <dbReference type="NCBI Taxonomy" id="1723736"/>
    <lineage>
        <taxon>Bacteria</taxon>
        <taxon>Bacillati</taxon>
        <taxon>Actinomycetota</taxon>
        <taxon>Actinomycetes</taxon>
        <taxon>Micromonosporales</taxon>
        <taxon>Micromonosporaceae</taxon>
        <taxon>Plantactinospora</taxon>
    </lineage>
</organism>
<sequence length="431" mass="46477">MPIYVGRHPGEITERASVSGPDGTTAWLKSERFPAPLGVGLVMLAGFVVSGMVLLRIRSGTRDAARAGAATAAEVATRLSLAPAGQVPAVRTADMVDRLRAAKSAAGPPRPNRVLWKTVVVGWLLPLAALAVAISEYDRYNATQESRLSQTGDGVVTRVRWGGDRSIGVTVTAPDGRTATVRVTPTDPAAYAEGTRVPFRYDPRDPGFALPVDESRFEVLWVTERDSWSQFVFLFGVALGVVWTWRLGRWATGALRRRPEPGIARAQVATPVLGRGSGPWGLWLEIVDSQGGRWHQRILWDRRLVERLAGGPAGLEFAIELRRCLGFRRMYLVDVPGVGRLWPGSTARRTPPFTSALSRFDSTAARPGGSVTRLVLGVALPVTLVAATALYYADPTMAVLAATFLVAFTMWNGAVPGRGLYLARSRTSAVA</sequence>
<feature type="transmembrane region" description="Helical" evidence="1">
    <location>
        <begin position="398"/>
        <end position="415"/>
    </location>
</feature>
<accession>A0ABW1KIM5</accession>
<name>A0ABW1KIM5_9ACTN</name>
<protein>
    <recommendedName>
        <fullName evidence="4">DUF3592 domain-containing protein</fullName>
    </recommendedName>
</protein>
<reference evidence="3" key="1">
    <citation type="journal article" date="2019" name="Int. J. Syst. Evol. Microbiol.">
        <title>The Global Catalogue of Microorganisms (GCM) 10K type strain sequencing project: providing services to taxonomists for standard genome sequencing and annotation.</title>
        <authorList>
            <consortium name="The Broad Institute Genomics Platform"/>
            <consortium name="The Broad Institute Genome Sequencing Center for Infectious Disease"/>
            <person name="Wu L."/>
            <person name="Ma J."/>
        </authorList>
    </citation>
    <scope>NUCLEOTIDE SEQUENCE [LARGE SCALE GENOMIC DNA]</scope>
    <source>
        <strain evidence="3">ZS-35-S2</strain>
    </source>
</reference>
<proteinExistence type="predicted"/>
<keyword evidence="1" id="KW-1133">Transmembrane helix</keyword>
<evidence type="ECO:0000313" key="3">
    <source>
        <dbReference type="Proteomes" id="UP001596203"/>
    </source>
</evidence>
<dbReference type="EMBL" id="JBHSPR010000042">
    <property type="protein sequence ID" value="MFC6021420.1"/>
    <property type="molecule type" value="Genomic_DNA"/>
</dbReference>
<feature type="transmembrane region" description="Helical" evidence="1">
    <location>
        <begin position="114"/>
        <end position="134"/>
    </location>
</feature>
<keyword evidence="3" id="KW-1185">Reference proteome</keyword>
<keyword evidence="1" id="KW-0472">Membrane</keyword>
<evidence type="ECO:0008006" key="4">
    <source>
        <dbReference type="Google" id="ProtNLM"/>
    </source>
</evidence>
<feature type="transmembrane region" description="Helical" evidence="1">
    <location>
        <begin position="374"/>
        <end position="392"/>
    </location>
</feature>